<name>A0ACB7VUK1_DIOAL</name>
<dbReference type="EMBL" id="CM037016">
    <property type="protein sequence ID" value="KAH7678571.1"/>
    <property type="molecule type" value="Genomic_DNA"/>
</dbReference>
<organism evidence="1 2">
    <name type="scientific">Dioscorea alata</name>
    <name type="common">Purple yam</name>
    <dbReference type="NCBI Taxonomy" id="55571"/>
    <lineage>
        <taxon>Eukaryota</taxon>
        <taxon>Viridiplantae</taxon>
        <taxon>Streptophyta</taxon>
        <taxon>Embryophyta</taxon>
        <taxon>Tracheophyta</taxon>
        <taxon>Spermatophyta</taxon>
        <taxon>Magnoliopsida</taxon>
        <taxon>Liliopsida</taxon>
        <taxon>Dioscoreales</taxon>
        <taxon>Dioscoreaceae</taxon>
        <taxon>Dioscorea</taxon>
    </lineage>
</organism>
<keyword evidence="2" id="KW-1185">Reference proteome</keyword>
<proteinExistence type="predicted"/>
<dbReference type="Proteomes" id="UP000827976">
    <property type="component" value="Chromosome 6"/>
</dbReference>
<sequence length="325" mass="35684">MAAETEVSTADLALSETNINWERLDKTRFHAIGAILFTVQLGLLHPIAVVKTRMQVAEGEMARMHGFSVFKNILRNNGLAGIFRGFGTSSIGALPGRVLALTSLEISKEKMLKSIEDLDMPEATRIAVANGTAGLFSNLVSSAYFVPLEVICQRLMVQGLPGISTYNGPFDVAHKVLKTEGLRGLYRGFGLTVVTQSPASALWWGAYGSAQHIIWRSLGFGDEIERKPSHLELVTVQATAGTIAGACSSIITTPLDTIKTRLQVMDDYGTGRPSVWKTTKVLLQEDGWRGFYRGFGPRFLNMSLWGTSMIVTYELIKRLSLKREQ</sequence>
<evidence type="ECO:0000313" key="1">
    <source>
        <dbReference type="EMBL" id="KAH7678571.1"/>
    </source>
</evidence>
<reference evidence="2" key="1">
    <citation type="journal article" date="2022" name="Nat. Commun.">
        <title>Chromosome evolution and the genetic basis of agronomically important traits in greater yam.</title>
        <authorList>
            <person name="Bredeson J.V."/>
            <person name="Lyons J.B."/>
            <person name="Oniyinde I.O."/>
            <person name="Okereke N.R."/>
            <person name="Kolade O."/>
            <person name="Nnabue I."/>
            <person name="Nwadili C.O."/>
            <person name="Hribova E."/>
            <person name="Parker M."/>
            <person name="Nwogha J."/>
            <person name="Shu S."/>
            <person name="Carlson J."/>
            <person name="Kariba R."/>
            <person name="Muthemba S."/>
            <person name="Knop K."/>
            <person name="Barton G.J."/>
            <person name="Sherwood A.V."/>
            <person name="Lopez-Montes A."/>
            <person name="Asiedu R."/>
            <person name="Jamnadass R."/>
            <person name="Muchugi A."/>
            <person name="Goodstein D."/>
            <person name="Egesi C.N."/>
            <person name="Featherston J."/>
            <person name="Asfaw A."/>
            <person name="Simpson G.G."/>
            <person name="Dolezel J."/>
            <person name="Hendre P.S."/>
            <person name="Van Deynze A."/>
            <person name="Kumar P.L."/>
            <person name="Obidiegwu J.E."/>
            <person name="Bhattacharjee R."/>
            <person name="Rokhsar D.S."/>
        </authorList>
    </citation>
    <scope>NUCLEOTIDE SEQUENCE [LARGE SCALE GENOMIC DNA]</scope>
    <source>
        <strain evidence="2">cv. TDa95/00328</strain>
    </source>
</reference>
<accession>A0ACB7VUK1</accession>
<gene>
    <name evidence="1" type="ORF">IHE45_06G005300</name>
</gene>
<evidence type="ECO:0000313" key="2">
    <source>
        <dbReference type="Proteomes" id="UP000827976"/>
    </source>
</evidence>
<protein>
    <submittedName>
        <fullName evidence="1">Solute carrier family 25 member 44 protein</fullName>
    </submittedName>
</protein>
<comment type="caution">
    <text evidence="1">The sequence shown here is derived from an EMBL/GenBank/DDBJ whole genome shotgun (WGS) entry which is preliminary data.</text>
</comment>